<dbReference type="Proteomes" id="UP000012960">
    <property type="component" value="Unplaced"/>
</dbReference>
<dbReference type="OrthoDB" id="749890at2759"/>
<dbReference type="OMA" id="WSACGAH"/>
<dbReference type="Pfam" id="PF02892">
    <property type="entry name" value="zf-BED"/>
    <property type="match status" value="1"/>
</dbReference>
<dbReference type="GO" id="GO:0046983">
    <property type="term" value="F:protein dimerization activity"/>
    <property type="evidence" value="ECO:0007669"/>
    <property type="project" value="InterPro"/>
</dbReference>
<dbReference type="Pfam" id="PF04937">
    <property type="entry name" value="DUF659"/>
    <property type="match status" value="1"/>
</dbReference>
<dbReference type="Gramene" id="Ma09_t09960.1">
    <property type="protein sequence ID" value="Ma09_p09960.1"/>
    <property type="gene ID" value="Ma09_g09960"/>
</dbReference>
<evidence type="ECO:0000256" key="3">
    <source>
        <dbReference type="ARBA" id="ARBA00022771"/>
    </source>
</evidence>
<evidence type="ECO:0000313" key="10">
    <source>
        <dbReference type="EMBL" id="CAG1834742.1"/>
    </source>
</evidence>
<dbReference type="AlphaFoldDB" id="A0A804KHX4"/>
<protein>
    <submittedName>
        <fullName evidence="10">(wild Malaysian banana) hypothetical protein</fullName>
    </submittedName>
</protein>
<evidence type="ECO:0000256" key="2">
    <source>
        <dbReference type="ARBA" id="ARBA00022723"/>
    </source>
</evidence>
<evidence type="ECO:0000256" key="7">
    <source>
        <dbReference type="PROSITE-ProRule" id="PRU00027"/>
    </source>
</evidence>
<organism evidence="11 12">
    <name type="scientific">Musa acuminata subsp. malaccensis</name>
    <name type="common">Wild banana</name>
    <name type="synonym">Musa malaccensis</name>
    <dbReference type="NCBI Taxonomy" id="214687"/>
    <lineage>
        <taxon>Eukaryota</taxon>
        <taxon>Viridiplantae</taxon>
        <taxon>Streptophyta</taxon>
        <taxon>Embryophyta</taxon>
        <taxon>Tracheophyta</taxon>
        <taxon>Spermatophyta</taxon>
        <taxon>Magnoliopsida</taxon>
        <taxon>Liliopsida</taxon>
        <taxon>Zingiberales</taxon>
        <taxon>Musaceae</taxon>
        <taxon>Musa</taxon>
    </lineage>
</organism>
<dbReference type="SUPFAM" id="SSF53098">
    <property type="entry name" value="Ribonuclease H-like"/>
    <property type="match status" value="1"/>
</dbReference>
<dbReference type="InterPro" id="IPR003656">
    <property type="entry name" value="Znf_BED"/>
</dbReference>
<keyword evidence="3 7" id="KW-0863">Zinc-finger</keyword>
<dbReference type="InParanoid" id="A0A804KHX4"/>
<gene>
    <name evidence="10" type="ORF">GSMUA_228470.1</name>
</gene>
<dbReference type="PANTHER" id="PTHR46951:SF2">
    <property type="entry name" value="BED-TYPE DOMAIN-CONTAINING PROTEIN"/>
    <property type="match status" value="1"/>
</dbReference>
<evidence type="ECO:0000256" key="1">
    <source>
        <dbReference type="ARBA" id="ARBA00004123"/>
    </source>
</evidence>
<keyword evidence="4" id="KW-0862">Zinc</keyword>
<evidence type="ECO:0000259" key="9">
    <source>
        <dbReference type="PROSITE" id="PS50808"/>
    </source>
</evidence>
<keyword evidence="5" id="KW-0238">DNA-binding</keyword>
<dbReference type="GO" id="GO:0008270">
    <property type="term" value="F:zinc ion binding"/>
    <property type="evidence" value="ECO:0007669"/>
    <property type="project" value="UniProtKB-KW"/>
</dbReference>
<dbReference type="InterPro" id="IPR012337">
    <property type="entry name" value="RNaseH-like_sf"/>
</dbReference>
<comment type="subcellular location">
    <subcellularLocation>
        <location evidence="1">Nucleus</location>
    </subcellularLocation>
</comment>
<reference evidence="10" key="1">
    <citation type="submission" date="2021-03" db="EMBL/GenBank/DDBJ databases">
        <authorList>
            <consortium name="Genoscope - CEA"/>
            <person name="William W."/>
        </authorList>
    </citation>
    <scope>NUCLEOTIDE SEQUENCE</scope>
    <source>
        <strain evidence="10">Doubled-haploid Pahang</strain>
    </source>
</reference>
<accession>A0A804KHX4</accession>
<feature type="region of interest" description="Disordered" evidence="8">
    <location>
        <begin position="67"/>
        <end position="100"/>
    </location>
</feature>
<evidence type="ECO:0000256" key="5">
    <source>
        <dbReference type="ARBA" id="ARBA00023125"/>
    </source>
</evidence>
<keyword evidence="6" id="KW-0539">Nucleus</keyword>
<keyword evidence="2" id="KW-0479">Metal-binding</keyword>
<proteinExistence type="predicted"/>
<evidence type="ECO:0000313" key="12">
    <source>
        <dbReference type="Proteomes" id="UP000012960"/>
    </source>
</evidence>
<evidence type="ECO:0000256" key="6">
    <source>
        <dbReference type="ARBA" id="ARBA00023242"/>
    </source>
</evidence>
<dbReference type="EnsemblPlants" id="Ma09_t09960.1">
    <property type="protein sequence ID" value="Ma09_p09960.1"/>
    <property type="gene ID" value="Ma09_g09960"/>
</dbReference>
<evidence type="ECO:0000256" key="8">
    <source>
        <dbReference type="SAM" id="MobiDB-lite"/>
    </source>
</evidence>
<dbReference type="PANTHER" id="PTHR46951">
    <property type="entry name" value="BED-TYPE DOMAIN-CONTAINING PROTEIN"/>
    <property type="match status" value="1"/>
</dbReference>
<dbReference type="GO" id="GO:0005634">
    <property type="term" value="C:nucleus"/>
    <property type="evidence" value="ECO:0007669"/>
    <property type="project" value="UniProtKB-SubCell"/>
</dbReference>
<dbReference type="InterPro" id="IPR007021">
    <property type="entry name" value="DUF659"/>
</dbReference>
<feature type="region of interest" description="Disordered" evidence="8">
    <location>
        <begin position="241"/>
        <end position="271"/>
    </location>
</feature>
<feature type="compositionally biased region" description="Basic residues" evidence="8">
    <location>
        <begin position="67"/>
        <end position="81"/>
    </location>
</feature>
<name>A0A804KHX4_MUSAM</name>
<evidence type="ECO:0000313" key="11">
    <source>
        <dbReference type="EnsemblPlants" id="Ma09_p09960.1"/>
    </source>
</evidence>
<reference evidence="11" key="2">
    <citation type="submission" date="2021-05" db="UniProtKB">
        <authorList>
            <consortium name="EnsemblPlants"/>
        </authorList>
    </citation>
    <scope>IDENTIFICATION</scope>
    <source>
        <strain evidence="11">subsp. malaccensis</strain>
    </source>
</reference>
<dbReference type="InterPro" id="IPR008906">
    <property type="entry name" value="HATC_C_dom"/>
</dbReference>
<dbReference type="GO" id="GO:0003677">
    <property type="term" value="F:DNA binding"/>
    <property type="evidence" value="ECO:0007669"/>
    <property type="project" value="UniProtKB-KW"/>
</dbReference>
<feature type="domain" description="BED-type" evidence="9">
    <location>
        <begin position="3"/>
        <end position="59"/>
    </location>
</feature>
<dbReference type="Pfam" id="PF05699">
    <property type="entry name" value="Dimer_Tnp_hAT"/>
    <property type="match status" value="1"/>
</dbReference>
<evidence type="ECO:0000256" key="4">
    <source>
        <dbReference type="ARBA" id="ARBA00022833"/>
    </source>
</evidence>
<dbReference type="EMBL" id="HG996474">
    <property type="protein sequence ID" value="CAG1834742.1"/>
    <property type="molecule type" value="Genomic_DNA"/>
</dbReference>
<dbReference type="PROSITE" id="PS50808">
    <property type="entry name" value="ZF_BED"/>
    <property type="match status" value="2"/>
</dbReference>
<feature type="domain" description="BED-type" evidence="9">
    <location>
        <begin position="157"/>
        <end position="214"/>
    </location>
</feature>
<sequence length="856" mass="96595">MPRPPDIGWQYGTMIGGHRHHVKCNYCHRIMIGGITRFKKHLASKRGEIKGCEAVPKEVREIMAHHLATRKPRRPNKRRRKTAEGTLAAPASTNLGMESDASDPDMIDAGQEVLTFNEAEVHSQRTAEQQFEVGTRGFLDAFASIQYKDEQDFMPPRATDIGWVHGVMVNGDRQKIECKYCHKVILGGGISRLKQHLAGERGNIAPCDQVPEDVKTQMQQHLGFKGLENCSIQQTIEEYNGDAPNATSTSSMAASYKRREKDVNEGNSNKRKKADMLYIPQGLALPKPTMHLSFVSQENTDQADTAVAKFMYEAGIPLTAANSLYFQRMADAIAAVGPGYKMPSYHSLKGKLLSRCTTELGEFSKELRKSWEVTGCTVMVDRLKDTAGRSIINFFVYCPKGTMFLRSVDVSHIETNLDDLVDLFESIIQDVGSRNIVHFLSDSAPWYKAAGKVLMDKYRTFFWSVCVNHCIELMLKGLCEMDEVNGTLTKAKKISQFLYNDAWLLDLLKRNTEGKDIIRPAMAQSVMDFLTLQNIFSFRGSLQQMFASNTWEESVLSKQKLGMDVKDIVFDLQFWHSCGKIIKVSEPLTRVLCIADSGEKPSMGFVFDAFEKAKRDILLAFDNQESDCLRYLEVINHVRDEFHSPLHAAACYLNPSIFYNSKFSITNVIQKGLLDCIETLEPDLTAQDNITKHKSFYEDALGDFSRPMALRGRETLHPATWWSMYASDYPELQRFAVRILSQMCSMTAFKRSTYINDTVHSSKNRIEAAMLNDLTFVHYNLHLQQRQPVATESKGFKNEEHDLISPDNYNAGDWIDDPGMLEMEGIDLLDATPIAAIDKVGNTSDGNLVNNDLITN</sequence>
<keyword evidence="12" id="KW-1185">Reference proteome</keyword>